<dbReference type="InterPro" id="IPR026516">
    <property type="entry name" value="THAP1/10"/>
</dbReference>
<evidence type="ECO:0000256" key="4">
    <source>
        <dbReference type="ARBA" id="ARBA00023125"/>
    </source>
</evidence>
<evidence type="ECO:0000313" key="7">
    <source>
        <dbReference type="EMBL" id="ESO88712.1"/>
    </source>
</evidence>
<sequence length="87" mass="10225">VLCAVFGCNNDSRKSESVSYFKIGSRRNEIQKKWIVFLKRKNYILTKHSSICSEHFTDDSFVRDLQAELLKLTRPRKLREDAVPSIY</sequence>
<accession>V3ZWE3</accession>
<dbReference type="PROSITE" id="PS50950">
    <property type="entry name" value="ZF_THAP"/>
    <property type="match status" value="1"/>
</dbReference>
<name>V3ZWE3_LOTGI</name>
<keyword evidence="3" id="KW-0862">Zinc</keyword>
<dbReference type="Proteomes" id="UP000030746">
    <property type="component" value="Unassembled WGS sequence"/>
</dbReference>
<evidence type="ECO:0000256" key="5">
    <source>
        <dbReference type="PROSITE-ProRule" id="PRU00309"/>
    </source>
</evidence>
<dbReference type="PANTHER" id="PTHR46600:SF11">
    <property type="entry name" value="THAP DOMAIN-CONTAINING PROTEIN 10"/>
    <property type="match status" value="1"/>
</dbReference>
<dbReference type="PANTHER" id="PTHR46600">
    <property type="entry name" value="THAP DOMAIN-CONTAINING"/>
    <property type="match status" value="1"/>
</dbReference>
<dbReference type="GO" id="GO:0043565">
    <property type="term" value="F:sequence-specific DNA binding"/>
    <property type="evidence" value="ECO:0007669"/>
    <property type="project" value="InterPro"/>
</dbReference>
<dbReference type="SMART" id="SM00980">
    <property type="entry name" value="THAP"/>
    <property type="match status" value="1"/>
</dbReference>
<dbReference type="EMBL" id="KB202656">
    <property type="protein sequence ID" value="ESO88712.1"/>
    <property type="molecule type" value="Genomic_DNA"/>
</dbReference>
<dbReference type="HOGENOM" id="CLU_147579_1_0_1"/>
<feature type="non-terminal residue" evidence="7">
    <location>
        <position position="87"/>
    </location>
</feature>
<protein>
    <recommendedName>
        <fullName evidence="6">THAP-type domain-containing protein</fullName>
    </recommendedName>
</protein>
<keyword evidence="1" id="KW-0479">Metal-binding</keyword>
<reference evidence="7 8" key="1">
    <citation type="journal article" date="2013" name="Nature">
        <title>Insights into bilaterian evolution from three spiralian genomes.</title>
        <authorList>
            <person name="Simakov O."/>
            <person name="Marletaz F."/>
            <person name="Cho S.J."/>
            <person name="Edsinger-Gonzales E."/>
            <person name="Havlak P."/>
            <person name="Hellsten U."/>
            <person name="Kuo D.H."/>
            <person name="Larsson T."/>
            <person name="Lv J."/>
            <person name="Arendt D."/>
            <person name="Savage R."/>
            <person name="Osoegawa K."/>
            <person name="de Jong P."/>
            <person name="Grimwood J."/>
            <person name="Chapman J.A."/>
            <person name="Shapiro H."/>
            <person name="Aerts A."/>
            <person name="Otillar R.P."/>
            <person name="Terry A.Y."/>
            <person name="Boore J.L."/>
            <person name="Grigoriev I.V."/>
            <person name="Lindberg D.R."/>
            <person name="Seaver E.C."/>
            <person name="Weisblat D.A."/>
            <person name="Putnam N.H."/>
            <person name="Rokhsar D.S."/>
        </authorList>
    </citation>
    <scope>NUCLEOTIDE SEQUENCE [LARGE SCALE GENOMIC DNA]</scope>
</reference>
<dbReference type="OrthoDB" id="6147468at2759"/>
<keyword evidence="2 5" id="KW-0863">Zinc-finger</keyword>
<evidence type="ECO:0000313" key="8">
    <source>
        <dbReference type="Proteomes" id="UP000030746"/>
    </source>
</evidence>
<evidence type="ECO:0000256" key="1">
    <source>
        <dbReference type="ARBA" id="ARBA00022723"/>
    </source>
</evidence>
<dbReference type="RefSeq" id="XP_009060588.1">
    <property type="nucleotide sequence ID" value="XM_009062340.1"/>
</dbReference>
<dbReference type="AlphaFoldDB" id="V3ZWE3"/>
<dbReference type="SUPFAM" id="SSF57716">
    <property type="entry name" value="Glucocorticoid receptor-like (DNA-binding domain)"/>
    <property type="match status" value="1"/>
</dbReference>
<feature type="domain" description="THAP-type" evidence="6">
    <location>
        <begin position="1"/>
        <end position="87"/>
    </location>
</feature>
<evidence type="ECO:0000259" key="6">
    <source>
        <dbReference type="PROSITE" id="PS50950"/>
    </source>
</evidence>
<dbReference type="Gene3D" id="6.20.210.20">
    <property type="entry name" value="THAP domain"/>
    <property type="match status" value="1"/>
</dbReference>
<dbReference type="InterPro" id="IPR038441">
    <property type="entry name" value="THAP_Znf_sf"/>
</dbReference>
<dbReference type="CTD" id="20252398"/>
<dbReference type="OMA" id="YFITVMS"/>
<dbReference type="GO" id="GO:0008270">
    <property type="term" value="F:zinc ion binding"/>
    <property type="evidence" value="ECO:0007669"/>
    <property type="project" value="UniProtKB-KW"/>
</dbReference>
<gene>
    <name evidence="7" type="ORF">LOTGIDRAFT_79484</name>
</gene>
<dbReference type="InterPro" id="IPR006612">
    <property type="entry name" value="THAP_Znf"/>
</dbReference>
<dbReference type="GeneID" id="20252398"/>
<evidence type="ECO:0000256" key="3">
    <source>
        <dbReference type="ARBA" id="ARBA00022833"/>
    </source>
</evidence>
<dbReference type="KEGG" id="lgi:LOTGIDRAFT_79484"/>
<proteinExistence type="predicted"/>
<feature type="non-terminal residue" evidence="7">
    <location>
        <position position="1"/>
    </location>
</feature>
<organism evidence="7 8">
    <name type="scientific">Lottia gigantea</name>
    <name type="common">Giant owl limpet</name>
    <dbReference type="NCBI Taxonomy" id="225164"/>
    <lineage>
        <taxon>Eukaryota</taxon>
        <taxon>Metazoa</taxon>
        <taxon>Spiralia</taxon>
        <taxon>Lophotrochozoa</taxon>
        <taxon>Mollusca</taxon>
        <taxon>Gastropoda</taxon>
        <taxon>Patellogastropoda</taxon>
        <taxon>Lottioidea</taxon>
        <taxon>Lottiidae</taxon>
        <taxon>Lottia</taxon>
    </lineage>
</organism>
<keyword evidence="8" id="KW-1185">Reference proteome</keyword>
<keyword evidence="4 5" id="KW-0238">DNA-binding</keyword>
<evidence type="ECO:0000256" key="2">
    <source>
        <dbReference type="ARBA" id="ARBA00022771"/>
    </source>
</evidence>
<dbReference type="Pfam" id="PF05485">
    <property type="entry name" value="THAP"/>
    <property type="match status" value="1"/>
</dbReference>